<dbReference type="FunFam" id="3.30.70.270:FF:000001">
    <property type="entry name" value="Diguanylate cyclase domain protein"/>
    <property type="match status" value="1"/>
</dbReference>
<dbReference type="InterPro" id="IPR043128">
    <property type="entry name" value="Rev_trsase/Diguanyl_cyclase"/>
</dbReference>
<dbReference type="PANTHER" id="PTHR44757">
    <property type="entry name" value="DIGUANYLATE CYCLASE DGCP"/>
    <property type="match status" value="1"/>
</dbReference>
<protein>
    <submittedName>
        <fullName evidence="4">EAL domain-containing protein</fullName>
    </submittedName>
</protein>
<dbReference type="SUPFAM" id="SSF55073">
    <property type="entry name" value="Nucleotide cyclase"/>
    <property type="match status" value="1"/>
</dbReference>
<dbReference type="CDD" id="cd00130">
    <property type="entry name" value="PAS"/>
    <property type="match status" value="2"/>
</dbReference>
<dbReference type="Pfam" id="PF08447">
    <property type="entry name" value="PAS_3"/>
    <property type="match status" value="2"/>
</dbReference>
<dbReference type="RefSeq" id="WP_171833077.1">
    <property type="nucleotide sequence ID" value="NZ_CP053708.1"/>
</dbReference>
<dbReference type="CDD" id="cd01949">
    <property type="entry name" value="GGDEF"/>
    <property type="match status" value="1"/>
</dbReference>
<keyword evidence="5" id="KW-1185">Reference proteome</keyword>
<name>A0A6M8HSS7_9PROT</name>
<feature type="domain" description="PAC" evidence="1">
    <location>
        <begin position="243"/>
        <end position="295"/>
    </location>
</feature>
<gene>
    <name evidence="4" type="ORF">HN018_16310</name>
</gene>
<dbReference type="NCBIfam" id="TIGR00254">
    <property type="entry name" value="GGDEF"/>
    <property type="match status" value="1"/>
</dbReference>
<dbReference type="GO" id="GO:0003824">
    <property type="term" value="F:catalytic activity"/>
    <property type="evidence" value="ECO:0007669"/>
    <property type="project" value="UniProtKB-ARBA"/>
</dbReference>
<evidence type="ECO:0000313" key="4">
    <source>
        <dbReference type="EMBL" id="QKE91400.1"/>
    </source>
</evidence>
<dbReference type="InterPro" id="IPR001633">
    <property type="entry name" value="EAL_dom"/>
</dbReference>
<dbReference type="KEGG" id="lck:HN018_16310"/>
<dbReference type="Pfam" id="PF01590">
    <property type="entry name" value="GAF"/>
    <property type="match status" value="1"/>
</dbReference>
<evidence type="ECO:0000259" key="1">
    <source>
        <dbReference type="PROSITE" id="PS50113"/>
    </source>
</evidence>
<dbReference type="CDD" id="cd01948">
    <property type="entry name" value="EAL"/>
    <property type="match status" value="1"/>
</dbReference>
<feature type="domain" description="GGDEF" evidence="3">
    <location>
        <begin position="461"/>
        <end position="594"/>
    </location>
</feature>
<dbReference type="SMART" id="SM00267">
    <property type="entry name" value="GGDEF"/>
    <property type="match status" value="1"/>
</dbReference>
<dbReference type="SMART" id="SM00086">
    <property type="entry name" value="PAC"/>
    <property type="match status" value="2"/>
</dbReference>
<dbReference type="SMART" id="SM00065">
    <property type="entry name" value="GAF"/>
    <property type="match status" value="1"/>
</dbReference>
<dbReference type="InterPro" id="IPR052155">
    <property type="entry name" value="Biofilm_reg_signaling"/>
</dbReference>
<accession>A0A6M8HSS7</accession>
<dbReference type="InterPro" id="IPR000014">
    <property type="entry name" value="PAS"/>
</dbReference>
<dbReference type="Pfam" id="PF00563">
    <property type="entry name" value="EAL"/>
    <property type="match status" value="1"/>
</dbReference>
<dbReference type="Pfam" id="PF00990">
    <property type="entry name" value="GGDEF"/>
    <property type="match status" value="1"/>
</dbReference>
<sequence>MSISTGSDLRTRSQHGWTAPDPCADSHLDMLTRVACEALLMPMAMVNLFDGDRLAVGSAFGLGARETDLQDPPFCRHVMRSDQKPLIVSDAWADPHYATSALAAGCLGVRFQAGTAITDATGQTLGTLCVFDTRPRHLDEHAIGILLDLAATVAARLDFHQVKAAFEESELHYRHALELNPQMPWTASADGIVDEASPRWRAVMGEPADKATPLGRWASGFHPNETIDVMAAWWKSVKDGTPYDIQCRLRTGGAIYRWFRIRAAARRDDDGHIVRWYGTTEDIHDQKTTDLALAESEQRLRFALENAKLGTWDLDLASGHLKSSPLFAACFGFERVDEETGHQQLLSMLHPSDGAVRRDAIEGALARHEDLYVEYRIIWADGSTHWVRITGHGIYDRAGKPTRMTGLALDITDQRRDEEDRALAEARIRYLAYHDPLTGLANRRLLHDRLNESVSDAHEQSRLALLCIDIDQFRAINDTLGHDAGDRLLLHAADRLRACAGPKDIVARYGGDEFAFLVTDARNDADMDRLVIRIQQALAKPFEVEQHTVLLTGSIGIAFSPDHAGDAEQLLRNADAALYRAKLSGRGSSRVFEAGMDTVMQARQALKLRLRDALTKNQFRLFYQPLVDVATGRVDSFEALLRWQHPERGLLAPSEFIPAAEETGWIVAIGRWALQEACREAMKWPSTIGVAVNLSAIQFRFATLTADVIGALEQSGLPPNRLELEVTETLLIQDNDTNTSILESLSELGVRIALDDFGTGYSSLSYLRSFRFDKIKIDRSLITTLTEPPDSDAVMNAIVGLGRNLAIATTAEGIETDEQFALVRAYGCTQAQGFLFSEPVPASGVSGLLERLGSR</sequence>
<organism evidence="4 5">
    <name type="scientific">Lichenicola cladoniae</name>
    <dbReference type="NCBI Taxonomy" id="1484109"/>
    <lineage>
        <taxon>Bacteria</taxon>
        <taxon>Pseudomonadati</taxon>
        <taxon>Pseudomonadota</taxon>
        <taxon>Alphaproteobacteria</taxon>
        <taxon>Acetobacterales</taxon>
        <taxon>Acetobacteraceae</taxon>
        <taxon>Lichenicola</taxon>
    </lineage>
</organism>
<dbReference type="SMART" id="SM00052">
    <property type="entry name" value="EAL"/>
    <property type="match status" value="1"/>
</dbReference>
<dbReference type="InterPro" id="IPR000700">
    <property type="entry name" value="PAS-assoc_C"/>
</dbReference>
<dbReference type="PROSITE" id="PS50113">
    <property type="entry name" value="PAC"/>
    <property type="match status" value="2"/>
</dbReference>
<evidence type="ECO:0000259" key="3">
    <source>
        <dbReference type="PROSITE" id="PS50887"/>
    </source>
</evidence>
<dbReference type="InterPro" id="IPR001610">
    <property type="entry name" value="PAC"/>
</dbReference>
<dbReference type="SUPFAM" id="SSF55785">
    <property type="entry name" value="PYP-like sensor domain (PAS domain)"/>
    <property type="match status" value="2"/>
</dbReference>
<dbReference type="PROSITE" id="PS50887">
    <property type="entry name" value="GGDEF"/>
    <property type="match status" value="1"/>
</dbReference>
<dbReference type="InterPro" id="IPR029016">
    <property type="entry name" value="GAF-like_dom_sf"/>
</dbReference>
<dbReference type="AlphaFoldDB" id="A0A6M8HSS7"/>
<dbReference type="Gene3D" id="3.30.450.20">
    <property type="entry name" value="PAS domain"/>
    <property type="match status" value="2"/>
</dbReference>
<evidence type="ECO:0000313" key="5">
    <source>
        <dbReference type="Proteomes" id="UP000500767"/>
    </source>
</evidence>
<dbReference type="SUPFAM" id="SSF141868">
    <property type="entry name" value="EAL domain-like"/>
    <property type="match status" value="1"/>
</dbReference>
<dbReference type="InterPro" id="IPR013655">
    <property type="entry name" value="PAS_fold_3"/>
</dbReference>
<proteinExistence type="predicted"/>
<dbReference type="InterPro" id="IPR029787">
    <property type="entry name" value="Nucleotide_cyclase"/>
</dbReference>
<dbReference type="Proteomes" id="UP000500767">
    <property type="component" value="Chromosome"/>
</dbReference>
<dbReference type="Gene3D" id="3.20.20.450">
    <property type="entry name" value="EAL domain"/>
    <property type="match status" value="1"/>
</dbReference>
<dbReference type="PANTHER" id="PTHR44757:SF2">
    <property type="entry name" value="BIOFILM ARCHITECTURE MAINTENANCE PROTEIN MBAA"/>
    <property type="match status" value="1"/>
</dbReference>
<dbReference type="EMBL" id="CP053708">
    <property type="protein sequence ID" value="QKE91400.1"/>
    <property type="molecule type" value="Genomic_DNA"/>
</dbReference>
<dbReference type="PROSITE" id="PS50883">
    <property type="entry name" value="EAL"/>
    <property type="match status" value="1"/>
</dbReference>
<dbReference type="InterPro" id="IPR035965">
    <property type="entry name" value="PAS-like_dom_sf"/>
</dbReference>
<feature type="domain" description="PAC" evidence="1">
    <location>
        <begin position="371"/>
        <end position="423"/>
    </location>
</feature>
<evidence type="ECO:0000259" key="2">
    <source>
        <dbReference type="PROSITE" id="PS50883"/>
    </source>
</evidence>
<feature type="domain" description="EAL" evidence="2">
    <location>
        <begin position="603"/>
        <end position="853"/>
    </location>
</feature>
<dbReference type="InterPro" id="IPR003018">
    <property type="entry name" value="GAF"/>
</dbReference>
<dbReference type="InterPro" id="IPR035919">
    <property type="entry name" value="EAL_sf"/>
</dbReference>
<dbReference type="SUPFAM" id="SSF55781">
    <property type="entry name" value="GAF domain-like"/>
    <property type="match status" value="1"/>
</dbReference>
<dbReference type="Gene3D" id="3.30.450.40">
    <property type="match status" value="1"/>
</dbReference>
<dbReference type="NCBIfam" id="TIGR00229">
    <property type="entry name" value="sensory_box"/>
    <property type="match status" value="2"/>
</dbReference>
<dbReference type="InterPro" id="IPR000160">
    <property type="entry name" value="GGDEF_dom"/>
</dbReference>
<reference evidence="4 5" key="1">
    <citation type="journal article" date="2014" name="World J. Microbiol. Biotechnol.">
        <title>Biodiversity and physiological characteristics of Antarctic and Arctic lichens-associated bacteria.</title>
        <authorList>
            <person name="Lee Y.M."/>
            <person name="Kim E.H."/>
            <person name="Lee H.K."/>
            <person name="Hong S.G."/>
        </authorList>
    </citation>
    <scope>NUCLEOTIDE SEQUENCE [LARGE SCALE GENOMIC DNA]</scope>
    <source>
        <strain evidence="4 5">PAMC 26569</strain>
    </source>
</reference>
<dbReference type="Gene3D" id="3.30.70.270">
    <property type="match status" value="1"/>
</dbReference>